<sequence length="36" mass="4467">MHTVDWPALCRLFLEGIIFNRYVKYPFLIRTMLFVY</sequence>
<dbReference type="AlphaFoldDB" id="A0A0E9UHQ2"/>
<dbReference type="EMBL" id="GBXM01043198">
    <property type="protein sequence ID" value="JAH65379.1"/>
    <property type="molecule type" value="Transcribed_RNA"/>
</dbReference>
<organism evidence="1">
    <name type="scientific">Anguilla anguilla</name>
    <name type="common">European freshwater eel</name>
    <name type="synonym">Muraena anguilla</name>
    <dbReference type="NCBI Taxonomy" id="7936"/>
    <lineage>
        <taxon>Eukaryota</taxon>
        <taxon>Metazoa</taxon>
        <taxon>Chordata</taxon>
        <taxon>Craniata</taxon>
        <taxon>Vertebrata</taxon>
        <taxon>Euteleostomi</taxon>
        <taxon>Actinopterygii</taxon>
        <taxon>Neopterygii</taxon>
        <taxon>Teleostei</taxon>
        <taxon>Anguilliformes</taxon>
        <taxon>Anguillidae</taxon>
        <taxon>Anguilla</taxon>
    </lineage>
</organism>
<accession>A0A0E9UHQ2</accession>
<reference evidence="1" key="1">
    <citation type="submission" date="2014-11" db="EMBL/GenBank/DDBJ databases">
        <authorList>
            <person name="Amaro Gonzalez C."/>
        </authorList>
    </citation>
    <scope>NUCLEOTIDE SEQUENCE</scope>
</reference>
<evidence type="ECO:0000313" key="1">
    <source>
        <dbReference type="EMBL" id="JAH65379.1"/>
    </source>
</evidence>
<protein>
    <submittedName>
        <fullName evidence="1">Uncharacterized protein</fullName>
    </submittedName>
</protein>
<reference evidence="1" key="2">
    <citation type="journal article" date="2015" name="Fish Shellfish Immunol.">
        <title>Early steps in the European eel (Anguilla anguilla)-Vibrio vulnificus interaction in the gills: Role of the RtxA13 toxin.</title>
        <authorList>
            <person name="Callol A."/>
            <person name="Pajuelo D."/>
            <person name="Ebbesson L."/>
            <person name="Teles M."/>
            <person name="MacKenzie S."/>
            <person name="Amaro C."/>
        </authorList>
    </citation>
    <scope>NUCLEOTIDE SEQUENCE</scope>
</reference>
<proteinExistence type="predicted"/>
<name>A0A0E9UHQ2_ANGAN</name>